<dbReference type="Gene3D" id="2.60.40.4070">
    <property type="match status" value="1"/>
</dbReference>
<evidence type="ECO:0000313" key="1">
    <source>
        <dbReference type="EMBL" id="MBT0768474.1"/>
    </source>
</evidence>
<reference evidence="1 2" key="1">
    <citation type="submission" date="2021-05" db="EMBL/GenBank/DDBJ databases">
        <title>Kineosporia and Streptomyces sp. nov. two new marine actinobacteria isolated from Coral.</title>
        <authorList>
            <person name="Buangrab K."/>
            <person name="Sutthacheep M."/>
            <person name="Yeemin T."/>
            <person name="Harunari E."/>
            <person name="Igarashi Y."/>
            <person name="Kanchanasin P."/>
            <person name="Tanasupawat S."/>
            <person name="Phongsopitanun W."/>
        </authorList>
    </citation>
    <scope>NUCLEOTIDE SEQUENCE [LARGE SCALE GENOMIC DNA]</scope>
    <source>
        <strain evidence="1 2">J2-2</strain>
    </source>
</reference>
<organism evidence="1 2">
    <name type="scientific">Kineosporia corallincola</name>
    <dbReference type="NCBI Taxonomy" id="2835133"/>
    <lineage>
        <taxon>Bacteria</taxon>
        <taxon>Bacillati</taxon>
        <taxon>Actinomycetota</taxon>
        <taxon>Actinomycetes</taxon>
        <taxon>Kineosporiales</taxon>
        <taxon>Kineosporiaceae</taxon>
        <taxon>Kineosporia</taxon>
    </lineage>
</organism>
<evidence type="ECO:0000313" key="2">
    <source>
        <dbReference type="Proteomes" id="UP001197247"/>
    </source>
</evidence>
<dbReference type="EMBL" id="JAHBAY010000002">
    <property type="protein sequence ID" value="MBT0768474.1"/>
    <property type="molecule type" value="Genomic_DNA"/>
</dbReference>
<protein>
    <recommendedName>
        <fullName evidence="3">FlgD Ig-like domain-containing protein</fullName>
    </recommendedName>
</protein>
<gene>
    <name evidence="1" type="ORF">KIH74_06030</name>
</gene>
<sequence length="380" mass="40876">MRNLIADVALSGGRLAWTERDAALPPAYDVPLLSRTLIRARDGRLTGLGARNAGDVLVPVVMYPSRSRGPALSLSGGRALTRFTTRYVLWSEPDSLAYGTTSAGWPPDGLRVRQSGAWSLVGGRVQVTDLGMLDTRLDLGDQPADLYGPRVIWRTPGGPVLYRNLATGKGARVLAGSGAAGPVAIGAHRYAWVDADGRIVVHDWKRTTARVVPAEAARAIRLDGDVLSWTDRENGVHTLDLGRSGSAPVATGLVAPYQIDDDVLAGVTASGEIEVRRLALAVRARPELISSLAPERVTGGQRWRAQFDVTAPIGRPRLRIRRDGKVIRTLTPKGRHDLIRVTWDGRTGSGRTVRPGRYRWTLTGTGLTAVGGTVEMTGER</sequence>
<name>A0ABS5TFU3_9ACTN</name>
<comment type="caution">
    <text evidence="1">The sequence shown here is derived from an EMBL/GenBank/DDBJ whole genome shotgun (WGS) entry which is preliminary data.</text>
</comment>
<accession>A0ABS5TFU3</accession>
<keyword evidence="2" id="KW-1185">Reference proteome</keyword>
<evidence type="ECO:0008006" key="3">
    <source>
        <dbReference type="Google" id="ProtNLM"/>
    </source>
</evidence>
<dbReference type="Proteomes" id="UP001197247">
    <property type="component" value="Unassembled WGS sequence"/>
</dbReference>
<proteinExistence type="predicted"/>
<dbReference type="RefSeq" id="WP_214154768.1">
    <property type="nucleotide sequence ID" value="NZ_JAHBAY010000002.1"/>
</dbReference>